<proteinExistence type="predicted"/>
<name>A0AAN4YNF2_ASPOZ</name>
<organism evidence="1 2">
    <name type="scientific">Aspergillus oryzae</name>
    <name type="common">Yellow koji mold</name>
    <dbReference type="NCBI Taxonomy" id="5062"/>
    <lineage>
        <taxon>Eukaryota</taxon>
        <taxon>Fungi</taxon>
        <taxon>Dikarya</taxon>
        <taxon>Ascomycota</taxon>
        <taxon>Pezizomycotina</taxon>
        <taxon>Eurotiomycetes</taxon>
        <taxon>Eurotiomycetidae</taxon>
        <taxon>Eurotiales</taxon>
        <taxon>Aspergillaceae</taxon>
        <taxon>Aspergillus</taxon>
        <taxon>Aspergillus subgen. Circumdati</taxon>
    </lineage>
</organism>
<gene>
    <name evidence="1" type="ORF">Aory04_000861900</name>
</gene>
<accession>A0AAN4YNF2</accession>
<protein>
    <submittedName>
        <fullName evidence="1">Unnamed protein product</fullName>
    </submittedName>
</protein>
<evidence type="ECO:0000313" key="2">
    <source>
        <dbReference type="Proteomes" id="UP001165205"/>
    </source>
</evidence>
<sequence>MERGNGSIIQGNPLRQIIKIRKGYWTTPVEVDTGNKIAYCMGWLRVEIPSAKLSEFQFSDAKSIADGPCGLHSRNNFEANADYWS</sequence>
<reference evidence="1" key="1">
    <citation type="submission" date="2023-04" db="EMBL/GenBank/DDBJ databases">
        <title>Aspergillus oryzae NBRC 4228.</title>
        <authorList>
            <person name="Ichikawa N."/>
            <person name="Sato H."/>
            <person name="Tonouchi N."/>
        </authorList>
    </citation>
    <scope>NUCLEOTIDE SEQUENCE</scope>
    <source>
        <strain evidence="1">NBRC 4228</strain>
    </source>
</reference>
<dbReference type="EMBL" id="BSYA01000110">
    <property type="protein sequence ID" value="GMG33019.1"/>
    <property type="molecule type" value="Genomic_DNA"/>
</dbReference>
<evidence type="ECO:0000313" key="1">
    <source>
        <dbReference type="EMBL" id="GMG33019.1"/>
    </source>
</evidence>
<comment type="caution">
    <text evidence="1">The sequence shown here is derived from an EMBL/GenBank/DDBJ whole genome shotgun (WGS) entry which is preliminary data.</text>
</comment>
<dbReference type="Proteomes" id="UP001165205">
    <property type="component" value="Unassembled WGS sequence"/>
</dbReference>
<dbReference type="AlphaFoldDB" id="A0AAN4YNF2"/>